<dbReference type="InterPro" id="IPR028082">
    <property type="entry name" value="Peripla_BP_I"/>
</dbReference>
<keyword evidence="1" id="KW-0413">Isomerase</keyword>
<evidence type="ECO:0000313" key="2">
    <source>
        <dbReference type="Proteomes" id="UP000292445"/>
    </source>
</evidence>
<dbReference type="AlphaFoldDB" id="A0A4Q7NKK7"/>
<dbReference type="SUPFAM" id="SSF53822">
    <property type="entry name" value="Periplasmic binding protein-like I"/>
    <property type="match status" value="1"/>
</dbReference>
<name>A0A4Q7NKK7_9BURK</name>
<keyword evidence="2" id="KW-1185">Reference proteome</keyword>
<dbReference type="PANTHER" id="PTHR40267:SF1">
    <property type="entry name" value="BLR3294 PROTEIN"/>
    <property type="match status" value="1"/>
</dbReference>
<organism evidence="1 2">
    <name type="scientific">Pigmentiphaga kullae</name>
    <dbReference type="NCBI Taxonomy" id="151784"/>
    <lineage>
        <taxon>Bacteria</taxon>
        <taxon>Pseudomonadati</taxon>
        <taxon>Pseudomonadota</taxon>
        <taxon>Betaproteobacteria</taxon>
        <taxon>Burkholderiales</taxon>
        <taxon>Alcaligenaceae</taxon>
        <taxon>Pigmentiphaga</taxon>
    </lineage>
</organism>
<dbReference type="Gene3D" id="3.40.50.12500">
    <property type="match status" value="1"/>
</dbReference>
<dbReference type="RefSeq" id="WP_130356670.1">
    <property type="nucleotide sequence ID" value="NZ_SGXC01000001.1"/>
</dbReference>
<dbReference type="Pfam" id="PF17645">
    <property type="entry name" value="Amdase"/>
    <property type="match status" value="1"/>
</dbReference>
<proteinExistence type="predicted"/>
<comment type="caution">
    <text evidence="1">The sequence shown here is derived from an EMBL/GenBank/DDBJ whole genome shotgun (WGS) entry which is preliminary data.</text>
</comment>
<dbReference type="Proteomes" id="UP000292445">
    <property type="component" value="Unassembled WGS sequence"/>
</dbReference>
<dbReference type="InterPro" id="IPR053714">
    <property type="entry name" value="Iso_Racemase_Enz_sf"/>
</dbReference>
<gene>
    <name evidence="1" type="ORF">EV675_1481</name>
</gene>
<dbReference type="GO" id="GO:0016853">
    <property type="term" value="F:isomerase activity"/>
    <property type="evidence" value="ECO:0007669"/>
    <property type="project" value="UniProtKB-KW"/>
</dbReference>
<accession>A0A4Q7NKK7</accession>
<dbReference type="EMBL" id="SGXC01000001">
    <property type="protein sequence ID" value="RZS85456.1"/>
    <property type="molecule type" value="Genomic_DNA"/>
</dbReference>
<protein>
    <submittedName>
        <fullName evidence="1">Maleate isomerase</fullName>
    </submittedName>
</protein>
<dbReference type="PANTHER" id="PTHR40267">
    <property type="entry name" value="BLR3294 PROTEIN"/>
    <property type="match status" value="1"/>
</dbReference>
<dbReference type="OrthoDB" id="483160at2"/>
<dbReference type="InterPro" id="IPR026286">
    <property type="entry name" value="MaiA/AMDase"/>
</dbReference>
<evidence type="ECO:0000313" key="1">
    <source>
        <dbReference type="EMBL" id="RZS85456.1"/>
    </source>
</evidence>
<sequence>MSDVVREYGNGAVLGVAVPQANPVVEPELAALLPAGFSMLVTRLQGSRTDSRQRLIDYLRNLPASLESYDSARLDVLGYACTGSSYLVGADEERRALDAASTRFGYPIVSSAQALRRALDHLGAKRVALFAPYPPFLVEASRRYWEAVGLDVADCASVSLDTSDTRDIYGITTPLVMSSFSRLRWQDADAIMFTGTGMPTLRALVEVSSMTGKPVLSSNLCLAWAMVREAGGAAYLAPERVGEPLYGGWAARIPV</sequence>
<reference evidence="1 2" key="1">
    <citation type="submission" date="2019-02" db="EMBL/GenBank/DDBJ databases">
        <title>Genomic Encyclopedia of Type Strains, Phase IV (KMG-IV): sequencing the most valuable type-strain genomes for metagenomic binning, comparative biology and taxonomic classification.</title>
        <authorList>
            <person name="Goeker M."/>
        </authorList>
    </citation>
    <scope>NUCLEOTIDE SEQUENCE [LARGE SCALE GENOMIC DNA]</scope>
    <source>
        <strain evidence="1 2">K24</strain>
    </source>
</reference>